<dbReference type="EMBL" id="AP031573">
    <property type="protein sequence ID" value="BFM43784.1"/>
    <property type="molecule type" value="Genomic_DNA"/>
</dbReference>
<name>A0AAT9H1Z3_9FLAO</name>
<organism evidence="1">
    <name type="scientific">Flavobacterium sp. CFS9</name>
    <dbReference type="NCBI Taxonomy" id="3143118"/>
    <lineage>
        <taxon>Bacteria</taxon>
        <taxon>Pseudomonadati</taxon>
        <taxon>Bacteroidota</taxon>
        <taxon>Flavobacteriia</taxon>
        <taxon>Flavobacteriales</taxon>
        <taxon>Flavobacteriaceae</taxon>
        <taxon>Flavobacterium</taxon>
    </lineage>
</organism>
<dbReference type="RefSeq" id="WP_369614957.1">
    <property type="nucleotide sequence ID" value="NZ_AP031573.1"/>
</dbReference>
<dbReference type="InterPro" id="IPR007434">
    <property type="entry name" value="FemAB-like"/>
</dbReference>
<gene>
    <name evidence="1" type="ORF">CFS9_24250</name>
</gene>
<evidence type="ECO:0008006" key="2">
    <source>
        <dbReference type="Google" id="ProtNLM"/>
    </source>
</evidence>
<protein>
    <recommendedName>
        <fullName evidence="2">Peptidogalycan biosysnthesis/recognition</fullName>
    </recommendedName>
</protein>
<dbReference type="Pfam" id="PF04339">
    <property type="entry name" value="FemAB_like"/>
    <property type="match status" value="1"/>
</dbReference>
<reference evidence="1" key="1">
    <citation type="submission" date="2024-05" db="EMBL/GenBank/DDBJ databases">
        <title>Whole-Genome Sequence of CFS9, a Potential Fish Probiotic Isolated from the Body Surface of Silurus asotus.</title>
        <authorList>
            <person name="Kojima M."/>
            <person name="Tobioka K."/>
            <person name="Yokota K."/>
            <person name="Nakatani H."/>
            <person name="Hori K."/>
            <person name="Tamaru Y."/>
            <person name="Okazaki F."/>
        </authorList>
    </citation>
    <scope>NUCLEOTIDE SEQUENCE</scope>
    <source>
        <strain evidence="1">CFS9</strain>
    </source>
</reference>
<evidence type="ECO:0000313" key="1">
    <source>
        <dbReference type="EMBL" id="BFM43784.1"/>
    </source>
</evidence>
<dbReference type="Gene3D" id="3.40.630.30">
    <property type="match status" value="1"/>
</dbReference>
<dbReference type="SUPFAM" id="SSF55729">
    <property type="entry name" value="Acyl-CoA N-acyltransferases (Nat)"/>
    <property type="match status" value="1"/>
</dbReference>
<proteinExistence type="predicted"/>
<dbReference type="InterPro" id="IPR016181">
    <property type="entry name" value="Acyl_CoA_acyltransferase"/>
</dbReference>
<accession>A0AAT9H1Z3</accession>
<dbReference type="AlphaFoldDB" id="A0AAT9H1Z3"/>
<sequence length="381" mass="44327">MTTTYSFEIYNSASLLPLEWNSLAATNIFLTKEYLEVLENSCPVNMICHFIGIFNNNKLVGIVLTQFLFTEKLESFGERDQCLKTSVRNFAFKNFASHVLFVGNNMLTGQNAFVFASDIKQSIALKTLHKAINQLKKNLKANGKKVHITSIKDFTATEIIPLQNEFKNNYTFSTQPNMVFEIHKDWASEQDYIDALSKKYRDQYKRARKKADGIVKQKMSLADIKKYEDVIYDLYFHVAKNAPFNTFFLARNHFSFFKEIMKDDFLFYGYFLEEKLVGFNTLIKNGSAMDTYFLGYDETIQREKMLYLNMLYDMIAYSINHGFKEVVFARTALEIKSSVGAKPVKMYGLITHSNTLINHNIGRLFSYLEPKTDWQERNPFK</sequence>